<dbReference type="AlphaFoldDB" id="A0A0H5Q430"/>
<sequence length="196" mass="20499">MVSIREITVRWIAAGSPGGTSVLHFLDSGAIATQREELNDALTGLLAQLSSSTQYAIAEEGREFDVATGTLTGSWAESTPRSGTGTRPNAPVPNASQALLRLTTSTIIDGRILKGRMFIPGVSYEAVTGGELTFGAQGAIASAFDDLVTAGELVVWSRPRSARPDATPPVTARAGSAASVISTSAWSELAVLRRRR</sequence>
<protein>
    <submittedName>
        <fullName evidence="2">Uncharacterized protein</fullName>
    </submittedName>
</protein>
<name>A0A0H5Q430_9ZZZZ</name>
<accession>A0A0H5Q430</accession>
<reference evidence="2" key="1">
    <citation type="submission" date="2015-06" db="EMBL/GenBank/DDBJ databases">
        <authorList>
            <person name="Joergensen T."/>
        </authorList>
    </citation>
    <scope>NUCLEOTIDE SEQUENCE</scope>
    <source>
        <strain evidence="2">RGFK1265</strain>
    </source>
</reference>
<feature type="compositionally biased region" description="Polar residues" evidence="1">
    <location>
        <begin position="73"/>
        <end position="87"/>
    </location>
</feature>
<feature type="region of interest" description="Disordered" evidence="1">
    <location>
        <begin position="73"/>
        <end position="94"/>
    </location>
</feature>
<reference evidence="2" key="2">
    <citation type="submission" date="2015-07" db="EMBL/GenBank/DDBJ databases">
        <title>Plasmids, circular viruses and viroids from rat gut.</title>
        <authorList>
            <person name="Jorgensen T.J."/>
            <person name="Hansen M.A."/>
            <person name="Xu Z."/>
            <person name="Tabak M.A."/>
            <person name="Sorensen S.J."/>
            <person name="Hansen L.H."/>
        </authorList>
    </citation>
    <scope>NUCLEOTIDE SEQUENCE</scope>
    <source>
        <strain evidence="2">RGFK1265</strain>
    </source>
</reference>
<evidence type="ECO:0000256" key="1">
    <source>
        <dbReference type="SAM" id="MobiDB-lite"/>
    </source>
</evidence>
<dbReference type="EMBL" id="LN853835">
    <property type="protein sequence ID" value="CRY96776.1"/>
    <property type="molecule type" value="Genomic_DNA"/>
</dbReference>
<organism evidence="2">
    <name type="scientific">uncultured prokaryote</name>
    <dbReference type="NCBI Taxonomy" id="198431"/>
    <lineage>
        <taxon>unclassified sequences</taxon>
        <taxon>environmental samples</taxon>
    </lineage>
</organism>
<proteinExistence type="predicted"/>
<evidence type="ECO:0000313" key="2">
    <source>
        <dbReference type="EMBL" id="CRY96776.1"/>
    </source>
</evidence>